<dbReference type="Proteomes" id="UP000284842">
    <property type="component" value="Unassembled WGS sequence"/>
</dbReference>
<dbReference type="AlphaFoldDB" id="A0A409WAK6"/>
<feature type="non-terminal residue" evidence="1">
    <location>
        <position position="1"/>
    </location>
</feature>
<dbReference type="InParanoid" id="A0A409WAK6"/>
<accession>A0A409WAK6</accession>
<sequence>SALVIEFTDWKFSFNSNNSDFATFISSLSLEKVKNVTLDIDIVLEVSIGHFALFEVLSSSLTSLTSMHLKQPDSAYTFIVYMIGRGQRDVSRGCYVYNAVTQFPRLSEITFNGITYRDANDKKCRYDYSVVERDMLMFFLTQRSQYMRPIRILEFQNVYDMTPKKLQDLENIVPCVEKTISDKDSDKD</sequence>
<organism evidence="1 2">
    <name type="scientific">Panaeolus cyanescens</name>
    <dbReference type="NCBI Taxonomy" id="181874"/>
    <lineage>
        <taxon>Eukaryota</taxon>
        <taxon>Fungi</taxon>
        <taxon>Dikarya</taxon>
        <taxon>Basidiomycota</taxon>
        <taxon>Agaricomycotina</taxon>
        <taxon>Agaricomycetes</taxon>
        <taxon>Agaricomycetidae</taxon>
        <taxon>Agaricales</taxon>
        <taxon>Agaricineae</taxon>
        <taxon>Galeropsidaceae</taxon>
        <taxon>Panaeolus</taxon>
    </lineage>
</organism>
<dbReference type="EMBL" id="NHTK01005663">
    <property type="protein sequence ID" value="PPQ75544.1"/>
    <property type="molecule type" value="Genomic_DNA"/>
</dbReference>
<comment type="caution">
    <text evidence="1">The sequence shown here is derived from an EMBL/GenBank/DDBJ whole genome shotgun (WGS) entry which is preliminary data.</text>
</comment>
<name>A0A409WAK6_9AGAR</name>
<reference evidence="1 2" key="1">
    <citation type="journal article" date="2018" name="Evol. Lett.">
        <title>Horizontal gene cluster transfer increased hallucinogenic mushroom diversity.</title>
        <authorList>
            <person name="Reynolds H.T."/>
            <person name="Vijayakumar V."/>
            <person name="Gluck-Thaler E."/>
            <person name="Korotkin H.B."/>
            <person name="Matheny P.B."/>
            <person name="Slot J.C."/>
        </authorList>
    </citation>
    <scope>NUCLEOTIDE SEQUENCE [LARGE SCALE GENOMIC DNA]</scope>
    <source>
        <strain evidence="1 2">2629</strain>
    </source>
</reference>
<keyword evidence="2" id="KW-1185">Reference proteome</keyword>
<evidence type="ECO:0000313" key="1">
    <source>
        <dbReference type="EMBL" id="PPQ75544.1"/>
    </source>
</evidence>
<gene>
    <name evidence="1" type="ORF">CVT24_013229</name>
</gene>
<protein>
    <submittedName>
        <fullName evidence="1">Uncharacterized protein</fullName>
    </submittedName>
</protein>
<proteinExistence type="predicted"/>
<evidence type="ECO:0000313" key="2">
    <source>
        <dbReference type="Proteomes" id="UP000284842"/>
    </source>
</evidence>